<dbReference type="InterPro" id="IPR036034">
    <property type="entry name" value="PDZ_sf"/>
</dbReference>
<dbReference type="SMART" id="SM00245">
    <property type="entry name" value="TSPc"/>
    <property type="match status" value="1"/>
</dbReference>
<organism evidence="2 3">
    <name type="scientific">Fulvitalea axinellae</name>
    <dbReference type="NCBI Taxonomy" id="1182444"/>
    <lineage>
        <taxon>Bacteria</taxon>
        <taxon>Pseudomonadati</taxon>
        <taxon>Bacteroidota</taxon>
        <taxon>Cytophagia</taxon>
        <taxon>Cytophagales</taxon>
        <taxon>Persicobacteraceae</taxon>
        <taxon>Fulvitalea</taxon>
    </lineage>
</organism>
<dbReference type="EMBL" id="AP025314">
    <property type="protein sequence ID" value="BDD09223.1"/>
    <property type="molecule type" value="Genomic_DNA"/>
</dbReference>
<evidence type="ECO:0000259" key="1">
    <source>
        <dbReference type="SMART" id="SM00245"/>
    </source>
</evidence>
<dbReference type="Gene3D" id="2.30.42.10">
    <property type="match status" value="1"/>
</dbReference>
<dbReference type="InterPro" id="IPR041489">
    <property type="entry name" value="PDZ_6"/>
</dbReference>
<dbReference type="Proteomes" id="UP001348817">
    <property type="component" value="Chromosome"/>
</dbReference>
<evidence type="ECO:0000313" key="3">
    <source>
        <dbReference type="Proteomes" id="UP001348817"/>
    </source>
</evidence>
<protein>
    <submittedName>
        <fullName evidence="2">Peptidase S41</fullName>
    </submittedName>
</protein>
<dbReference type="Pfam" id="PF03572">
    <property type="entry name" value="Peptidase_S41"/>
    <property type="match status" value="1"/>
</dbReference>
<dbReference type="KEGG" id="fax:FUAX_16550"/>
<dbReference type="GO" id="GO:0008236">
    <property type="term" value="F:serine-type peptidase activity"/>
    <property type="evidence" value="ECO:0007669"/>
    <property type="project" value="InterPro"/>
</dbReference>
<dbReference type="CDD" id="cd07561">
    <property type="entry name" value="Peptidase_S41_CPP_like"/>
    <property type="match status" value="1"/>
</dbReference>
<gene>
    <name evidence="2" type="ORF">FUAX_16550</name>
</gene>
<sequence>MLLLILEVNEKVCVVVKFLFMKEIKNYWLFVLFFIFISACSENDTNPEDEINQKELTEEQKENIAINNWTYEQMSLYYLWRDKLPAPEGLDATQTPSDLFDKLLYQGTEANSKKDADKWSWMTDDYEALKKQFEGISKSTGHSQVLSLVSEGSDQVIAIVTMVYPKSPAEKVGLKRGDIITKIDGKQINKSNYRELLGKDSYTASVSNMVNGQIVDSGKTVSLEAETDFVENPIFMSKVIEESGKKIGYLVYNSFIDSYNDDLDQVFGAFREQGVTDLILDLRYNPGGATSAAKHLSGLIGPASLAGKVFYKSQYNTELQKYLVETEGEDYLNVRFGSHGNGLGLNSVWVLTTSGSASASELVINGLRPYMTVTTVGSNTHGKYAGSVTFQNKETGRTNWALQPIILKLANADGVTDYWNGFSPIVAVEDDFFTELGDVNEGMLRAAINDITGGSNVPARKASSASIGKYFRFYNPALKPDQMGNQVELPELSL</sequence>
<dbReference type="SUPFAM" id="SSF52096">
    <property type="entry name" value="ClpP/crotonase"/>
    <property type="match status" value="1"/>
</dbReference>
<dbReference type="InterPro" id="IPR041613">
    <property type="entry name" value="Pept_S41_N"/>
</dbReference>
<reference evidence="2 3" key="1">
    <citation type="submission" date="2021-12" db="EMBL/GenBank/DDBJ databases">
        <title>Genome sequencing of bacteria with rrn-lacking chromosome and rrn-plasmid.</title>
        <authorList>
            <person name="Anda M."/>
            <person name="Iwasaki W."/>
        </authorList>
    </citation>
    <scope>NUCLEOTIDE SEQUENCE [LARGE SCALE GENOMIC DNA]</scope>
    <source>
        <strain evidence="2 3">DSM 100852</strain>
    </source>
</reference>
<dbReference type="Pfam" id="PF18294">
    <property type="entry name" value="Pept_S41_N"/>
    <property type="match status" value="1"/>
</dbReference>
<dbReference type="Gene3D" id="3.30.750.170">
    <property type="match status" value="1"/>
</dbReference>
<dbReference type="InterPro" id="IPR029045">
    <property type="entry name" value="ClpP/crotonase-like_dom_sf"/>
</dbReference>
<dbReference type="InterPro" id="IPR005151">
    <property type="entry name" value="Tail-specific_protease"/>
</dbReference>
<keyword evidence="3" id="KW-1185">Reference proteome</keyword>
<dbReference type="GO" id="GO:0030288">
    <property type="term" value="C:outer membrane-bounded periplasmic space"/>
    <property type="evidence" value="ECO:0007669"/>
    <property type="project" value="TreeGrafter"/>
</dbReference>
<dbReference type="Gene3D" id="3.90.226.10">
    <property type="entry name" value="2-enoyl-CoA Hydratase, Chain A, domain 1"/>
    <property type="match status" value="1"/>
</dbReference>
<name>A0AAU9CGS6_9BACT</name>
<dbReference type="GO" id="GO:0004175">
    <property type="term" value="F:endopeptidase activity"/>
    <property type="evidence" value="ECO:0007669"/>
    <property type="project" value="TreeGrafter"/>
</dbReference>
<dbReference type="PANTHER" id="PTHR32060:SF30">
    <property type="entry name" value="CARBOXY-TERMINAL PROCESSING PROTEASE CTPA"/>
    <property type="match status" value="1"/>
</dbReference>
<accession>A0AAU9CGS6</accession>
<feature type="domain" description="Tail specific protease" evidence="1">
    <location>
        <begin position="218"/>
        <end position="429"/>
    </location>
</feature>
<dbReference type="AlphaFoldDB" id="A0AAU9CGS6"/>
<dbReference type="GO" id="GO:0007165">
    <property type="term" value="P:signal transduction"/>
    <property type="evidence" value="ECO:0007669"/>
    <property type="project" value="TreeGrafter"/>
</dbReference>
<dbReference type="GO" id="GO:0006508">
    <property type="term" value="P:proteolysis"/>
    <property type="evidence" value="ECO:0007669"/>
    <property type="project" value="InterPro"/>
</dbReference>
<evidence type="ECO:0000313" key="2">
    <source>
        <dbReference type="EMBL" id="BDD09223.1"/>
    </source>
</evidence>
<dbReference type="SUPFAM" id="SSF50156">
    <property type="entry name" value="PDZ domain-like"/>
    <property type="match status" value="1"/>
</dbReference>
<dbReference type="Pfam" id="PF17820">
    <property type="entry name" value="PDZ_6"/>
    <property type="match status" value="1"/>
</dbReference>
<proteinExistence type="predicted"/>
<dbReference type="PANTHER" id="PTHR32060">
    <property type="entry name" value="TAIL-SPECIFIC PROTEASE"/>
    <property type="match status" value="1"/>
</dbReference>